<dbReference type="Proteomes" id="UP000499080">
    <property type="component" value="Unassembled WGS sequence"/>
</dbReference>
<name>A0A4Y2SB26_ARAVE</name>
<feature type="non-terminal residue" evidence="1">
    <location>
        <position position="53"/>
    </location>
</feature>
<evidence type="ECO:0000313" key="1">
    <source>
        <dbReference type="EMBL" id="GBN84455.1"/>
    </source>
</evidence>
<gene>
    <name evidence="2" type="ORF">AVEN_262020_1</name>
    <name evidence="1" type="ORF">AVEN_268486_1</name>
</gene>
<evidence type="ECO:0000313" key="2">
    <source>
        <dbReference type="EMBL" id="GBN84480.1"/>
    </source>
</evidence>
<organism evidence="1 3">
    <name type="scientific">Araneus ventricosus</name>
    <name type="common">Orbweaver spider</name>
    <name type="synonym">Epeira ventricosa</name>
    <dbReference type="NCBI Taxonomy" id="182803"/>
    <lineage>
        <taxon>Eukaryota</taxon>
        <taxon>Metazoa</taxon>
        <taxon>Ecdysozoa</taxon>
        <taxon>Arthropoda</taxon>
        <taxon>Chelicerata</taxon>
        <taxon>Arachnida</taxon>
        <taxon>Araneae</taxon>
        <taxon>Araneomorphae</taxon>
        <taxon>Entelegynae</taxon>
        <taxon>Araneoidea</taxon>
        <taxon>Araneidae</taxon>
        <taxon>Araneus</taxon>
    </lineage>
</organism>
<sequence>MATDYEEANQPTSGKYWTKLNAKKWVAKEENWGWRFFEEEEKVNKKRTRQKRS</sequence>
<accession>A0A4Y2SB26</accession>
<proteinExistence type="predicted"/>
<reference evidence="1 3" key="1">
    <citation type="journal article" date="2019" name="Sci. Rep.">
        <title>Orb-weaving spider Araneus ventricosus genome elucidates the spidroin gene catalogue.</title>
        <authorList>
            <person name="Kono N."/>
            <person name="Nakamura H."/>
            <person name="Ohtoshi R."/>
            <person name="Moran D.A.P."/>
            <person name="Shinohara A."/>
            <person name="Yoshida Y."/>
            <person name="Fujiwara M."/>
            <person name="Mori M."/>
            <person name="Tomita M."/>
            <person name="Arakawa K."/>
        </authorList>
    </citation>
    <scope>NUCLEOTIDE SEQUENCE [LARGE SCALE GENOMIC DNA]</scope>
</reference>
<dbReference type="AlphaFoldDB" id="A0A4Y2SB26"/>
<keyword evidence="3" id="KW-1185">Reference proteome</keyword>
<dbReference type="EMBL" id="BGPR01020357">
    <property type="protein sequence ID" value="GBN84455.1"/>
    <property type="molecule type" value="Genomic_DNA"/>
</dbReference>
<evidence type="ECO:0000313" key="3">
    <source>
        <dbReference type="Proteomes" id="UP000499080"/>
    </source>
</evidence>
<comment type="caution">
    <text evidence="1">The sequence shown here is derived from an EMBL/GenBank/DDBJ whole genome shotgun (WGS) entry which is preliminary data.</text>
</comment>
<dbReference type="EMBL" id="BGPR01020367">
    <property type="protein sequence ID" value="GBN84480.1"/>
    <property type="molecule type" value="Genomic_DNA"/>
</dbReference>
<protein>
    <submittedName>
        <fullName evidence="1">Uncharacterized protein</fullName>
    </submittedName>
</protein>